<dbReference type="GeneID" id="80020098"/>
<reference evidence="2" key="1">
    <citation type="submission" date="2021-01" db="EMBL/GenBank/DDBJ databases">
        <authorList>
            <person name="Weegman M.K."/>
            <person name="Spring A.S."/>
            <person name="Bonilla J.A."/>
            <person name="Klyczek K."/>
            <person name="Garlena R.A."/>
            <person name="Russell D.A."/>
            <person name="Pope W.H."/>
            <person name="Jacobs-Sera D."/>
            <person name="Hatfull G.F."/>
        </authorList>
    </citation>
    <scope>NUCLEOTIDE SEQUENCE</scope>
</reference>
<dbReference type="Proteomes" id="UP000654052">
    <property type="component" value="Segment"/>
</dbReference>
<gene>
    <name evidence="2" type="primary">34</name>
    <name evidence="2" type="ORF">SEA_SHOCKER_34</name>
</gene>
<dbReference type="EMBL" id="MW507126">
    <property type="protein sequence ID" value="QRI45088.1"/>
    <property type="molecule type" value="Genomic_DNA"/>
</dbReference>
<protein>
    <submittedName>
        <fullName evidence="2">Uncharacterized protein</fullName>
    </submittedName>
</protein>
<accession>A0A890V438</accession>
<evidence type="ECO:0000313" key="2">
    <source>
        <dbReference type="EMBL" id="QRI45088.1"/>
    </source>
</evidence>
<evidence type="ECO:0000256" key="1">
    <source>
        <dbReference type="SAM" id="MobiDB-lite"/>
    </source>
</evidence>
<sequence>MYNPATGRNSSMIGGGGFNRLAAGAKRYGAGRRNPNQGAAQDKTGYGARDLRNEARKNALLRWAGGRK</sequence>
<dbReference type="KEGG" id="vg:80020098"/>
<keyword evidence="3" id="KW-1185">Reference proteome</keyword>
<name>A0A890V438_9CAUD</name>
<evidence type="ECO:0000313" key="3">
    <source>
        <dbReference type="Proteomes" id="UP000654052"/>
    </source>
</evidence>
<dbReference type="RefSeq" id="YP_010755444.1">
    <property type="nucleotide sequence ID" value="NC_073470.1"/>
</dbReference>
<proteinExistence type="predicted"/>
<organism evidence="2 3">
    <name type="scientific">Microbacterium phage Shocker</name>
    <dbReference type="NCBI Taxonomy" id="2805839"/>
    <lineage>
        <taxon>Viruses</taxon>
        <taxon>Duplodnaviria</taxon>
        <taxon>Heunggongvirae</taxon>
        <taxon>Uroviricota</taxon>
        <taxon>Caudoviricetes</taxon>
        <taxon>Shockervirus</taxon>
        <taxon>Shockervirus shocker</taxon>
    </lineage>
</organism>
<feature type="region of interest" description="Disordered" evidence="1">
    <location>
        <begin position="26"/>
        <end position="51"/>
    </location>
</feature>